<sequence length="102" mass="11322">MSISKHRYRISVTPIETDGQQCSGRCSIEFEQRSQYNWMHQLETAQGQRRLSCNEDAGIVVATGLLETLAESAGKPGSLLSALQPELDQLLHKLQVLQAPVE</sequence>
<protein>
    <recommendedName>
        <fullName evidence="3">DUF3861 domain-containing protein</fullName>
    </recommendedName>
</protein>
<name>A0A0R0CJS3_9GAMM</name>
<dbReference type="Proteomes" id="UP000051863">
    <property type="component" value="Unassembled WGS sequence"/>
</dbReference>
<organism evidence="1 2">
    <name type="scientific">Stenotrophomonas terrae</name>
    <dbReference type="NCBI Taxonomy" id="405446"/>
    <lineage>
        <taxon>Bacteria</taxon>
        <taxon>Pseudomonadati</taxon>
        <taxon>Pseudomonadota</taxon>
        <taxon>Gammaproteobacteria</taxon>
        <taxon>Lysobacterales</taxon>
        <taxon>Lysobacteraceae</taxon>
        <taxon>Stenotrophomonas</taxon>
    </lineage>
</organism>
<evidence type="ECO:0008006" key="3">
    <source>
        <dbReference type="Google" id="ProtNLM"/>
    </source>
</evidence>
<dbReference type="AlphaFoldDB" id="A0A0R0CJS3"/>
<reference evidence="1 2" key="1">
    <citation type="submission" date="2015-05" db="EMBL/GenBank/DDBJ databases">
        <title>Genome sequencing and analysis of members of genus Stenotrophomonas.</title>
        <authorList>
            <person name="Patil P.P."/>
            <person name="Midha S."/>
            <person name="Patil P.B."/>
        </authorList>
    </citation>
    <scope>NUCLEOTIDE SEQUENCE [LARGE SCALE GENOMIC DNA]</scope>
    <source>
        <strain evidence="1 2">DSM 18941</strain>
    </source>
</reference>
<accession>A0A0R0CJS3</accession>
<gene>
    <name evidence="1" type="ORF">ABB27_05700</name>
</gene>
<keyword evidence="2" id="KW-1185">Reference proteome</keyword>
<dbReference type="InterPro" id="IPR024476">
    <property type="entry name" value="DUF3861"/>
</dbReference>
<dbReference type="OrthoDB" id="5985218at2"/>
<comment type="caution">
    <text evidence="1">The sequence shown here is derived from an EMBL/GenBank/DDBJ whole genome shotgun (WGS) entry which is preliminary data.</text>
</comment>
<dbReference type="Pfam" id="PF12977">
    <property type="entry name" value="DUF3861"/>
    <property type="match status" value="1"/>
</dbReference>
<evidence type="ECO:0000313" key="1">
    <source>
        <dbReference type="EMBL" id="KRG69755.1"/>
    </source>
</evidence>
<dbReference type="RefSeq" id="WP_057627261.1">
    <property type="nucleotide sequence ID" value="NZ_LDJJ01000015.1"/>
</dbReference>
<proteinExistence type="predicted"/>
<evidence type="ECO:0000313" key="2">
    <source>
        <dbReference type="Proteomes" id="UP000051863"/>
    </source>
</evidence>
<dbReference type="PATRIC" id="fig|405446.3.peg.465"/>
<dbReference type="EMBL" id="LDJJ01000015">
    <property type="protein sequence ID" value="KRG69755.1"/>
    <property type="molecule type" value="Genomic_DNA"/>
</dbReference>